<dbReference type="Proteomes" id="UP001153076">
    <property type="component" value="Unassembled WGS sequence"/>
</dbReference>
<name>A0A9Q1JKP9_9CARY</name>
<evidence type="ECO:0000313" key="3">
    <source>
        <dbReference type="Proteomes" id="UP001153076"/>
    </source>
</evidence>
<keyword evidence="3" id="KW-1185">Reference proteome</keyword>
<proteinExistence type="predicted"/>
<accession>A0A9Q1JKP9</accession>
<feature type="transmembrane region" description="Helical" evidence="1">
    <location>
        <begin position="99"/>
        <end position="117"/>
    </location>
</feature>
<evidence type="ECO:0000313" key="2">
    <source>
        <dbReference type="EMBL" id="KAJ8426949.1"/>
    </source>
</evidence>
<sequence>MVTFRIPMLCKNNSHTYSVFNLGYIVEISEILIFSKINSHAYLLLPWDFIGYILVLTLWKQFTYLLFTLRYTILCCGILILRYIIAYSGILLFTKISSHTYLAFTLGYTIASSRILLYRKINSHTYLVFTQGHTASIYGIRLQTQFTYLIVVYPGIYNCNFWGTHALEIIHIPNECLT</sequence>
<organism evidence="2 3">
    <name type="scientific">Carnegiea gigantea</name>
    <dbReference type="NCBI Taxonomy" id="171969"/>
    <lineage>
        <taxon>Eukaryota</taxon>
        <taxon>Viridiplantae</taxon>
        <taxon>Streptophyta</taxon>
        <taxon>Embryophyta</taxon>
        <taxon>Tracheophyta</taxon>
        <taxon>Spermatophyta</taxon>
        <taxon>Magnoliopsida</taxon>
        <taxon>eudicotyledons</taxon>
        <taxon>Gunneridae</taxon>
        <taxon>Pentapetalae</taxon>
        <taxon>Caryophyllales</taxon>
        <taxon>Cactineae</taxon>
        <taxon>Cactaceae</taxon>
        <taxon>Cactoideae</taxon>
        <taxon>Echinocereeae</taxon>
        <taxon>Carnegiea</taxon>
    </lineage>
</organism>
<evidence type="ECO:0000256" key="1">
    <source>
        <dbReference type="SAM" id="Phobius"/>
    </source>
</evidence>
<comment type="caution">
    <text evidence="2">The sequence shown here is derived from an EMBL/GenBank/DDBJ whole genome shotgun (WGS) entry which is preliminary data.</text>
</comment>
<protein>
    <submittedName>
        <fullName evidence="2">Uncharacterized protein</fullName>
    </submittedName>
</protein>
<keyword evidence="1" id="KW-0472">Membrane</keyword>
<keyword evidence="1" id="KW-0812">Transmembrane</keyword>
<feature type="transmembrane region" description="Helical" evidence="1">
    <location>
        <begin position="71"/>
        <end position="93"/>
    </location>
</feature>
<reference evidence="2" key="1">
    <citation type="submission" date="2022-04" db="EMBL/GenBank/DDBJ databases">
        <title>Carnegiea gigantea Genome sequencing and assembly v2.</title>
        <authorList>
            <person name="Copetti D."/>
            <person name="Sanderson M.J."/>
            <person name="Burquez A."/>
            <person name="Wojciechowski M.F."/>
        </authorList>
    </citation>
    <scope>NUCLEOTIDE SEQUENCE</scope>
    <source>
        <strain evidence="2">SGP5-SGP5p</strain>
        <tissue evidence="2">Aerial part</tissue>
    </source>
</reference>
<dbReference type="AlphaFoldDB" id="A0A9Q1JKP9"/>
<feature type="transmembrane region" description="Helical" evidence="1">
    <location>
        <begin position="41"/>
        <end position="59"/>
    </location>
</feature>
<keyword evidence="1" id="KW-1133">Transmembrane helix</keyword>
<dbReference type="EMBL" id="JAKOGI010001213">
    <property type="protein sequence ID" value="KAJ8426949.1"/>
    <property type="molecule type" value="Genomic_DNA"/>
</dbReference>
<gene>
    <name evidence="2" type="ORF">Cgig2_022631</name>
</gene>